<gene>
    <name evidence="2" type="ORF">EPI10_011081</name>
</gene>
<dbReference type="EMBL" id="SMMG02000004">
    <property type="protein sequence ID" value="KAA3477173.1"/>
    <property type="molecule type" value="Genomic_DNA"/>
</dbReference>
<feature type="region of interest" description="Disordered" evidence="1">
    <location>
        <begin position="1"/>
        <end position="39"/>
    </location>
</feature>
<dbReference type="Gene3D" id="2.40.70.10">
    <property type="entry name" value="Acid Proteases"/>
    <property type="match status" value="1"/>
</dbReference>
<dbReference type="Pfam" id="PF08284">
    <property type="entry name" value="RVP_2"/>
    <property type="match status" value="1"/>
</dbReference>
<protein>
    <submittedName>
        <fullName evidence="2">Gag-Pol polyprotein</fullName>
    </submittedName>
</protein>
<organism evidence="2 3">
    <name type="scientific">Gossypium australe</name>
    <dbReference type="NCBI Taxonomy" id="47621"/>
    <lineage>
        <taxon>Eukaryota</taxon>
        <taxon>Viridiplantae</taxon>
        <taxon>Streptophyta</taxon>
        <taxon>Embryophyta</taxon>
        <taxon>Tracheophyta</taxon>
        <taxon>Spermatophyta</taxon>
        <taxon>Magnoliopsida</taxon>
        <taxon>eudicotyledons</taxon>
        <taxon>Gunneridae</taxon>
        <taxon>Pentapetalae</taxon>
        <taxon>rosids</taxon>
        <taxon>malvids</taxon>
        <taxon>Malvales</taxon>
        <taxon>Malvaceae</taxon>
        <taxon>Malvoideae</taxon>
        <taxon>Gossypium</taxon>
    </lineage>
</organism>
<dbReference type="SUPFAM" id="SSF50630">
    <property type="entry name" value="Acid proteases"/>
    <property type="match status" value="1"/>
</dbReference>
<dbReference type="PANTHER" id="PTHR15503:SF45">
    <property type="entry name" value="RNA-DIRECTED DNA POLYMERASE HOMOLOG"/>
    <property type="match status" value="1"/>
</dbReference>
<dbReference type="Proteomes" id="UP000325315">
    <property type="component" value="Unassembled WGS sequence"/>
</dbReference>
<accession>A0A5B6W794</accession>
<dbReference type="PANTHER" id="PTHR15503">
    <property type="entry name" value="LDOC1 RELATED"/>
    <property type="match status" value="1"/>
</dbReference>
<sequence>MGEKEKSQSARSGSTAKGRSQRNPENGTSSKNTSREVPARTYAIRAREEASSPNVIMGTCSLYDTHVITLIDSGSTHSYVCMKLVSRLNMPIESTEFVIRVLNPIGKYVLVDKVCKDFPLRIRGHYFPTNLMLLLFDEFDVIFGMDWLTTHDVIVNCGRKIIELKCEMGIFFMLNQMNKTSCL</sequence>
<proteinExistence type="predicted"/>
<evidence type="ECO:0000313" key="2">
    <source>
        <dbReference type="EMBL" id="KAA3477173.1"/>
    </source>
</evidence>
<dbReference type="CDD" id="cd00303">
    <property type="entry name" value="retropepsin_like"/>
    <property type="match status" value="1"/>
</dbReference>
<dbReference type="InterPro" id="IPR032567">
    <property type="entry name" value="RTL1-rel"/>
</dbReference>
<reference evidence="3" key="1">
    <citation type="journal article" date="2019" name="Plant Biotechnol. J.">
        <title>Genome sequencing of the Australian wild diploid species Gossypium australe highlights disease resistance and delayed gland morphogenesis.</title>
        <authorList>
            <person name="Cai Y."/>
            <person name="Cai X."/>
            <person name="Wang Q."/>
            <person name="Wang P."/>
            <person name="Zhang Y."/>
            <person name="Cai C."/>
            <person name="Xu Y."/>
            <person name="Wang K."/>
            <person name="Zhou Z."/>
            <person name="Wang C."/>
            <person name="Geng S."/>
            <person name="Li B."/>
            <person name="Dong Q."/>
            <person name="Hou Y."/>
            <person name="Wang H."/>
            <person name="Ai P."/>
            <person name="Liu Z."/>
            <person name="Yi F."/>
            <person name="Sun M."/>
            <person name="An G."/>
            <person name="Cheng J."/>
            <person name="Zhang Y."/>
            <person name="Shi Q."/>
            <person name="Xie Y."/>
            <person name="Shi X."/>
            <person name="Chang Y."/>
            <person name="Huang F."/>
            <person name="Chen Y."/>
            <person name="Hong S."/>
            <person name="Mi L."/>
            <person name="Sun Q."/>
            <person name="Zhang L."/>
            <person name="Zhou B."/>
            <person name="Peng R."/>
            <person name="Zhang X."/>
            <person name="Liu F."/>
        </authorList>
    </citation>
    <scope>NUCLEOTIDE SEQUENCE [LARGE SCALE GENOMIC DNA]</scope>
    <source>
        <strain evidence="3">cv. PA1801</strain>
    </source>
</reference>
<evidence type="ECO:0000313" key="3">
    <source>
        <dbReference type="Proteomes" id="UP000325315"/>
    </source>
</evidence>
<dbReference type="InterPro" id="IPR021109">
    <property type="entry name" value="Peptidase_aspartic_dom_sf"/>
</dbReference>
<dbReference type="OrthoDB" id="786726at2759"/>
<dbReference type="AlphaFoldDB" id="A0A5B6W794"/>
<feature type="compositionally biased region" description="Polar residues" evidence="1">
    <location>
        <begin position="9"/>
        <end position="32"/>
    </location>
</feature>
<comment type="caution">
    <text evidence="2">The sequence shown here is derived from an EMBL/GenBank/DDBJ whole genome shotgun (WGS) entry which is preliminary data.</text>
</comment>
<keyword evidence="3" id="KW-1185">Reference proteome</keyword>
<evidence type="ECO:0000256" key="1">
    <source>
        <dbReference type="SAM" id="MobiDB-lite"/>
    </source>
</evidence>
<name>A0A5B6W794_9ROSI</name>